<feature type="domain" description="TNFR-Cys" evidence="5">
    <location>
        <begin position="31"/>
        <end position="65"/>
    </location>
</feature>
<dbReference type="Proteomes" id="UP000694408">
    <property type="component" value="Unplaced"/>
</dbReference>
<feature type="transmembrane region" description="Helical" evidence="3">
    <location>
        <begin position="445"/>
        <end position="467"/>
    </location>
</feature>
<comment type="caution">
    <text evidence="1">Lacks conserved residue(s) required for the propagation of feature annotation.</text>
</comment>
<proteinExistence type="predicted"/>
<evidence type="ECO:0000256" key="4">
    <source>
        <dbReference type="SAM" id="SignalP"/>
    </source>
</evidence>
<dbReference type="InterPro" id="IPR020445">
    <property type="entry name" value="TNFR_4"/>
</dbReference>
<evidence type="ECO:0000313" key="6">
    <source>
        <dbReference type="Ensembl" id="ENSJHYP00000005927.1"/>
    </source>
</evidence>
<dbReference type="AlphaFoldDB" id="A0A8C5IQL1"/>
<keyword evidence="7" id="KW-1185">Reference proteome</keyword>
<dbReference type="Pfam" id="PF00020">
    <property type="entry name" value="TNFR_c6"/>
    <property type="match status" value="3"/>
</dbReference>
<feature type="domain" description="TNFR-Cys" evidence="5">
    <location>
        <begin position="67"/>
        <end position="108"/>
    </location>
</feature>
<dbReference type="PANTHER" id="PTHR47881:SF1">
    <property type="entry name" value="TUMOR NECROSIS FACTOR RECEPTOR SUPERFAMILY MEMBER 4"/>
    <property type="match status" value="1"/>
</dbReference>
<feature type="disulfide bond" evidence="1">
    <location>
        <begin position="44"/>
        <end position="57"/>
    </location>
</feature>
<keyword evidence="4" id="KW-0732">Signal</keyword>
<sequence length="507" mass="56052">MAGMALPRIPWNFPALCWLLTVPISGSLGLECQEHQYSFHDKCCSDCAPGERMRSRCTASADTVCSPCQDGYFSSQHHHGFCKSCTICNARKGSVEVKPCEKTSDRVCACQAGFQPAGGVPVGRECSRCPEGTFSRGGNENCRPWTNCSSFGKSTLRAGTGTEDAQCSSSPGSARSPGPQPSPTEFPEHRDPLPTEFPENGDPFPTELPENSSRTSSPRDIPAVCQDPGVPSEPAWGKDRQGIPWSCFPGEGIPSFSESSSVFHTAFQDPAFPSESAFLGREFPIFSEFFSVFHTTFQDPAFPSESAFLGREFPIFSEFFSVFHTTFQDPTFPAAQFPCKAAFLGNEISFSQKPFLYFTQLPRIPTIFWDPTFPFETAFLGREFPLYQNSFLYFTQHSRIPHFPVSWSSPFPEFWILPLESGNSIQNQESFWCLGNFSILIPGSLSLLLLCLLLLMVSGISILLLIIQAAQKKTRNGPGRSTQHKEGSCRIPIQEEQIDSNSSLIKN</sequence>
<evidence type="ECO:0000313" key="7">
    <source>
        <dbReference type="Proteomes" id="UP000694408"/>
    </source>
</evidence>
<dbReference type="InterPro" id="IPR001368">
    <property type="entry name" value="TNFR/NGFR_Cys_rich_reg"/>
</dbReference>
<evidence type="ECO:0000256" key="2">
    <source>
        <dbReference type="SAM" id="MobiDB-lite"/>
    </source>
</evidence>
<keyword evidence="3" id="KW-0812">Transmembrane</keyword>
<feature type="region of interest" description="Disordered" evidence="2">
    <location>
        <begin position="159"/>
        <end position="224"/>
    </location>
</feature>
<accession>A0A8C5IQL1</accession>
<reference evidence="6" key="2">
    <citation type="submission" date="2025-09" db="UniProtKB">
        <authorList>
            <consortium name="Ensembl"/>
        </authorList>
    </citation>
    <scope>IDENTIFICATION</scope>
</reference>
<dbReference type="PROSITE" id="PS50050">
    <property type="entry name" value="TNFR_NGFR_2"/>
    <property type="match status" value="2"/>
</dbReference>
<evidence type="ECO:0000256" key="3">
    <source>
        <dbReference type="SAM" id="Phobius"/>
    </source>
</evidence>
<dbReference type="Ensembl" id="ENSJHYT00000007254.1">
    <property type="protein sequence ID" value="ENSJHYP00000005927.1"/>
    <property type="gene ID" value="ENSJHYG00000004828.1"/>
</dbReference>
<feature type="compositionally biased region" description="Low complexity" evidence="2">
    <location>
        <begin position="168"/>
        <end position="177"/>
    </location>
</feature>
<feature type="signal peptide" evidence="4">
    <location>
        <begin position="1"/>
        <end position="29"/>
    </location>
</feature>
<protein>
    <recommendedName>
        <fullName evidence="5">TNFR-Cys domain-containing protein</fullName>
    </recommendedName>
</protein>
<dbReference type="InterPro" id="IPR034022">
    <property type="entry name" value="TNFRSF4_N"/>
</dbReference>
<dbReference type="GO" id="GO:0006954">
    <property type="term" value="P:inflammatory response"/>
    <property type="evidence" value="ECO:0007669"/>
    <property type="project" value="InterPro"/>
</dbReference>
<dbReference type="GO" id="GO:0005031">
    <property type="term" value="F:tumor necrosis factor receptor activity"/>
    <property type="evidence" value="ECO:0007669"/>
    <property type="project" value="InterPro"/>
</dbReference>
<dbReference type="CDD" id="cd13406">
    <property type="entry name" value="TNFRSF4"/>
    <property type="match status" value="1"/>
</dbReference>
<dbReference type="PANTHER" id="PTHR47881">
    <property type="entry name" value="TUMOR NECROSIS FACTOR RECEPTOR SUBFAMILY MEMBER 4"/>
    <property type="match status" value="1"/>
</dbReference>
<feature type="repeat" description="TNFR-Cys" evidence="1">
    <location>
        <begin position="31"/>
        <end position="65"/>
    </location>
</feature>
<dbReference type="SMART" id="SM00208">
    <property type="entry name" value="TNFR"/>
    <property type="match status" value="3"/>
</dbReference>
<feature type="chain" id="PRO_5034983340" description="TNFR-Cys domain-containing protein" evidence="4">
    <location>
        <begin position="30"/>
        <end position="507"/>
    </location>
</feature>
<organism evidence="6 7">
    <name type="scientific">Junco hyemalis</name>
    <name type="common">Dark-eyed junco</name>
    <dbReference type="NCBI Taxonomy" id="40217"/>
    <lineage>
        <taxon>Eukaryota</taxon>
        <taxon>Metazoa</taxon>
        <taxon>Chordata</taxon>
        <taxon>Craniata</taxon>
        <taxon>Vertebrata</taxon>
        <taxon>Euteleostomi</taxon>
        <taxon>Archelosauria</taxon>
        <taxon>Archosauria</taxon>
        <taxon>Dinosauria</taxon>
        <taxon>Saurischia</taxon>
        <taxon>Theropoda</taxon>
        <taxon>Coelurosauria</taxon>
        <taxon>Aves</taxon>
        <taxon>Neognathae</taxon>
        <taxon>Neoaves</taxon>
        <taxon>Telluraves</taxon>
        <taxon>Australaves</taxon>
        <taxon>Passeriformes</taxon>
        <taxon>Passerellidae</taxon>
        <taxon>Junco</taxon>
    </lineage>
</organism>
<keyword evidence="3" id="KW-1133">Transmembrane helix</keyword>
<keyword evidence="1" id="KW-1015">Disulfide bond</keyword>
<name>A0A8C5IQL1_JUNHY</name>
<dbReference type="SUPFAM" id="SSF57586">
    <property type="entry name" value="TNF receptor-like"/>
    <property type="match status" value="2"/>
</dbReference>
<reference evidence="6" key="1">
    <citation type="submission" date="2025-08" db="UniProtKB">
        <authorList>
            <consortium name="Ensembl"/>
        </authorList>
    </citation>
    <scope>IDENTIFICATION</scope>
</reference>
<feature type="disulfide bond" evidence="1">
    <location>
        <begin position="47"/>
        <end position="65"/>
    </location>
</feature>
<evidence type="ECO:0000259" key="5">
    <source>
        <dbReference type="PROSITE" id="PS50050"/>
    </source>
</evidence>
<feature type="repeat" description="TNFR-Cys" evidence="1">
    <location>
        <begin position="67"/>
        <end position="108"/>
    </location>
</feature>
<feature type="compositionally biased region" description="Polar residues" evidence="2">
    <location>
        <begin position="209"/>
        <end position="218"/>
    </location>
</feature>
<dbReference type="PROSITE" id="PS00652">
    <property type="entry name" value="TNFR_NGFR_1"/>
    <property type="match status" value="1"/>
</dbReference>
<dbReference type="Gene3D" id="2.10.50.10">
    <property type="entry name" value="Tumor Necrosis Factor Receptor, subunit A, domain 2"/>
    <property type="match status" value="2"/>
</dbReference>
<keyword evidence="3" id="KW-0472">Membrane</keyword>
<evidence type="ECO:0000256" key="1">
    <source>
        <dbReference type="PROSITE-ProRule" id="PRU00206"/>
    </source>
</evidence>